<evidence type="ECO:0000256" key="1">
    <source>
        <dbReference type="SAM" id="Phobius"/>
    </source>
</evidence>
<gene>
    <name evidence="2" type="ORF">ES711_10015</name>
</gene>
<protein>
    <recommendedName>
        <fullName evidence="4">DUF2938 domain-containing protein</fullName>
    </recommendedName>
</protein>
<evidence type="ECO:0000313" key="3">
    <source>
        <dbReference type="Proteomes" id="UP000321734"/>
    </source>
</evidence>
<dbReference type="RefSeq" id="WP_146893161.1">
    <property type="nucleotide sequence ID" value="NZ_VORX01000004.1"/>
</dbReference>
<evidence type="ECO:0000313" key="2">
    <source>
        <dbReference type="EMBL" id="TXE07765.1"/>
    </source>
</evidence>
<reference evidence="2 3" key="1">
    <citation type="submission" date="2019-08" db="EMBL/GenBank/DDBJ databases">
        <title>Genome sequence of Gelidibacter salicanalis IC162T.</title>
        <authorList>
            <person name="Bowman J.P."/>
        </authorList>
    </citation>
    <scope>NUCLEOTIDE SEQUENCE [LARGE SCALE GENOMIC DNA]</scope>
    <source>
        <strain evidence="2 3">IC162</strain>
    </source>
</reference>
<feature type="transmembrane region" description="Helical" evidence="1">
    <location>
        <begin position="86"/>
        <end position="108"/>
    </location>
</feature>
<evidence type="ECO:0008006" key="4">
    <source>
        <dbReference type="Google" id="ProtNLM"/>
    </source>
</evidence>
<dbReference type="Proteomes" id="UP000321734">
    <property type="component" value="Unassembled WGS sequence"/>
</dbReference>
<name>A0A5C7AMH2_9FLAO</name>
<keyword evidence="1" id="KW-1133">Transmembrane helix</keyword>
<dbReference type="EMBL" id="VORX01000004">
    <property type="protein sequence ID" value="TXE07765.1"/>
    <property type="molecule type" value="Genomic_DNA"/>
</dbReference>
<feature type="transmembrane region" description="Helical" evidence="1">
    <location>
        <begin position="56"/>
        <end position="74"/>
    </location>
</feature>
<dbReference type="AlphaFoldDB" id="A0A5C7AMH2"/>
<accession>A0A5C7AMH2</accession>
<feature type="transmembrane region" description="Helical" evidence="1">
    <location>
        <begin position="123"/>
        <end position="145"/>
    </location>
</feature>
<comment type="caution">
    <text evidence="2">The sequence shown here is derived from an EMBL/GenBank/DDBJ whole genome shotgun (WGS) entry which is preliminary data.</text>
</comment>
<organism evidence="2 3">
    <name type="scientific">Gelidibacter salicanalis</name>
    <dbReference type="NCBI Taxonomy" id="291193"/>
    <lineage>
        <taxon>Bacteria</taxon>
        <taxon>Pseudomonadati</taxon>
        <taxon>Bacteroidota</taxon>
        <taxon>Flavobacteriia</taxon>
        <taxon>Flavobacteriales</taxon>
        <taxon>Flavobacteriaceae</taxon>
        <taxon>Gelidibacter</taxon>
    </lineage>
</organism>
<keyword evidence="3" id="KW-1185">Reference proteome</keyword>
<sequence length="148" mass="17341">MTLTLFALAWIIAVICMTLFSALWSSVSGNQFREPTLLSKLMQNHPHINASKQNTYVWGWLIHFILGIVFLVIYEILWQVTNVPRTFLWSLIFGSFLGLLGVLGWKILFKTSKPSSHFNYQQYYIHIFFAHIVFSVTALLVFQWLPWR</sequence>
<proteinExistence type="predicted"/>
<keyword evidence="1" id="KW-0812">Transmembrane</keyword>
<dbReference type="OrthoDB" id="673991at2"/>
<keyword evidence="1" id="KW-0472">Membrane</keyword>